<feature type="domain" description="Glycosyl hydrolase family 13 catalytic" evidence="1">
    <location>
        <begin position="17"/>
        <end position="767"/>
    </location>
</feature>
<dbReference type="GO" id="GO:0047470">
    <property type="term" value="F:(1,4)-alpha-D-glucan 1-alpha-D-glucosylmutase activity"/>
    <property type="evidence" value="ECO:0007669"/>
    <property type="project" value="UniProtKB-EC"/>
</dbReference>
<organism evidence="2 3">
    <name type="scientific">Desulfonatronospira thiodismutans ASO3-1</name>
    <dbReference type="NCBI Taxonomy" id="555779"/>
    <lineage>
        <taxon>Bacteria</taxon>
        <taxon>Pseudomonadati</taxon>
        <taxon>Thermodesulfobacteriota</taxon>
        <taxon>Desulfovibrionia</taxon>
        <taxon>Desulfovibrionales</taxon>
        <taxon>Desulfonatronovibrionaceae</taxon>
        <taxon>Desulfonatronospira</taxon>
    </lineage>
</organism>
<keyword evidence="3" id="KW-1185">Reference proteome</keyword>
<dbReference type="Gene3D" id="3.20.20.80">
    <property type="entry name" value="Glycosidases"/>
    <property type="match status" value="3"/>
</dbReference>
<dbReference type="eggNOG" id="COG3280">
    <property type="taxonomic scope" value="Bacteria"/>
</dbReference>
<protein>
    <submittedName>
        <fullName evidence="2">Malto-oligosyltrehalose synthase</fullName>
        <ecNumber evidence="2">5.4.99.15</ecNumber>
    </submittedName>
</protein>
<dbReference type="AlphaFoldDB" id="D6SQ57"/>
<evidence type="ECO:0000313" key="2">
    <source>
        <dbReference type="EMBL" id="EFI34883.1"/>
    </source>
</evidence>
<comment type="caution">
    <text evidence="2">The sequence shown here is derived from an EMBL/GenBank/DDBJ whole genome shotgun (WGS) entry which is preliminary data.</text>
</comment>
<dbReference type="NCBIfam" id="TIGR02401">
    <property type="entry name" value="trehalose_TreY"/>
    <property type="match status" value="1"/>
</dbReference>
<dbReference type="GO" id="GO:0005992">
    <property type="term" value="P:trehalose biosynthetic process"/>
    <property type="evidence" value="ECO:0007669"/>
    <property type="project" value="TreeGrafter"/>
</dbReference>
<dbReference type="InterPro" id="IPR006047">
    <property type="entry name" value="GH13_cat_dom"/>
</dbReference>
<dbReference type="EMBL" id="ACJN02000002">
    <property type="protein sequence ID" value="EFI34883.1"/>
    <property type="molecule type" value="Genomic_DNA"/>
</dbReference>
<dbReference type="EC" id="5.4.99.15" evidence="2"/>
<dbReference type="InterPro" id="IPR012767">
    <property type="entry name" value="Trehalose_TreY"/>
</dbReference>
<dbReference type="SMART" id="SM00642">
    <property type="entry name" value="Aamy"/>
    <property type="match status" value="1"/>
</dbReference>
<dbReference type="OrthoDB" id="9761577at2"/>
<sequence length="891" mass="101169">MFPEPRATYRIQLHQDFDFFAAAEIISYLAELGISHIYCSPYLQAASGSTHGYDVVDPTRVNAGLGGESGHRAMLQALKQASLGQVLDLVPNHMAIPGRENPWWWDVLENGPSSPYASYFDVDWDSSEDRWPNRVLLPVLGDHYGRVLEAGELRLVQDQGEFTLKYHEHSFPVDPCSLSGLLARAAHNCGSDLLGFLAGCCSRLPRPTVTKRREVMRRHRDKAVIAGLLTGLCAEPGPRMAIEGEVDRVNQDPDALDRILDEQNYRLAWWRTAGRDLGYRRFFDINSLAGMRVENEDVFAATHSLPLKWVREGSVQGLRIDHPDGLRNPAGYFQRLRDTCPGVWIVAEKILEPGEQAPPDWPIEGTTGYDFLNLVTGLFVDQSKEDLLTDFYVSFCGNDQDFKALVRVCKEKVIRELLGSELNRLTSLFVAVCEKHRRHRDYTRHELQEALVRVGANYPVYRSYVRTGSGEKEPVVSQADKYYVREAIALAAEETPEPDAELLSFLEALLLLEIPGVLEGELAMRFQQFTAPVMAKGVEDTAFYRYSRLLCLNEVGGDPGHFGTSLEKFHRQAGTARDKRPLSLLAGSTHDTKRSEDVRARLCLVSEIPEKWRNQVQAWHEQNRKYITDGVPEPNTEYFIYQTLAGAWPISPERLEIYLEKALREAKEHTSWTSPDKDYERRMQEFARSVMQDERFCRGMQEFIEPLIPAGRVNSLAQTLIRMTFPGVPDIYQGCELWDMSLVDPDNRRPVDFQMRQMFLAELPGLQVQEIMERMNVGLPKMWLIRQALGLRRRRPHAFGPDGEYRPVYARGKKSDHVVAFLRGEIVLTVVPRLVLGLGGDFEDTVLDLPPGDWENVLTGERLAGGKIELSRLLDKFPVALCARDREVKAE</sequence>
<dbReference type="SUPFAM" id="SSF51445">
    <property type="entry name" value="(Trans)glycosidases"/>
    <property type="match status" value="1"/>
</dbReference>
<reference evidence="2" key="1">
    <citation type="submission" date="2010-05" db="EMBL/GenBank/DDBJ databases">
        <title>The draft genome of Desulfonatronospira thiodismutans ASO3-1.</title>
        <authorList>
            <consortium name="US DOE Joint Genome Institute (JGI-PGF)"/>
            <person name="Lucas S."/>
            <person name="Copeland A."/>
            <person name="Lapidus A."/>
            <person name="Cheng J.-F."/>
            <person name="Bruce D."/>
            <person name="Goodwin L."/>
            <person name="Pitluck S."/>
            <person name="Chertkov O."/>
            <person name="Brettin T."/>
            <person name="Detter J.C."/>
            <person name="Han C."/>
            <person name="Land M.L."/>
            <person name="Hauser L."/>
            <person name="Kyrpides N."/>
            <person name="Mikhailova N."/>
            <person name="Muyzer G."/>
            <person name="Woyke T."/>
        </authorList>
    </citation>
    <scope>NUCLEOTIDE SEQUENCE [LARGE SCALE GENOMIC DNA]</scope>
    <source>
        <strain evidence="2">ASO3-1</strain>
    </source>
</reference>
<name>D6SQ57_9BACT</name>
<dbReference type="Pfam" id="PF00128">
    <property type="entry name" value="Alpha-amylase"/>
    <property type="match status" value="1"/>
</dbReference>
<keyword evidence="2" id="KW-0413">Isomerase</keyword>
<proteinExistence type="predicted"/>
<dbReference type="PANTHER" id="PTHR10357">
    <property type="entry name" value="ALPHA-AMYLASE FAMILY MEMBER"/>
    <property type="match status" value="1"/>
</dbReference>
<evidence type="ECO:0000313" key="3">
    <source>
        <dbReference type="Proteomes" id="UP000005496"/>
    </source>
</evidence>
<dbReference type="Gene3D" id="3.30.1590.10">
    <property type="entry name" value="Maltooligosyl trehalose synthase, domain 2"/>
    <property type="match status" value="1"/>
</dbReference>
<dbReference type="RefSeq" id="WP_008870197.1">
    <property type="nucleotide sequence ID" value="NZ_ACJN02000002.1"/>
</dbReference>
<dbReference type="GO" id="GO:0030980">
    <property type="term" value="P:alpha-glucan catabolic process"/>
    <property type="evidence" value="ECO:0007669"/>
    <property type="project" value="TreeGrafter"/>
</dbReference>
<gene>
    <name evidence="2" type="ORF">Dthio_PD2274</name>
</gene>
<dbReference type="PANTHER" id="PTHR10357:SF216">
    <property type="entry name" value="MALTOOLIGOSYL TREHALOSE SYNTHASE-RELATED"/>
    <property type="match status" value="1"/>
</dbReference>
<accession>D6SQ57</accession>
<dbReference type="Proteomes" id="UP000005496">
    <property type="component" value="Unassembled WGS sequence"/>
</dbReference>
<dbReference type="InterPro" id="IPR017853">
    <property type="entry name" value="GH"/>
</dbReference>
<evidence type="ECO:0000259" key="1">
    <source>
        <dbReference type="SMART" id="SM00642"/>
    </source>
</evidence>
<dbReference type="CDD" id="cd11336">
    <property type="entry name" value="AmyAc_MTSase"/>
    <property type="match status" value="1"/>
</dbReference>